<accession>A0ABN8J5M0</accession>
<keyword evidence="2" id="KW-1185">Reference proteome</keyword>
<reference evidence="1" key="1">
    <citation type="submission" date="2022-03" db="EMBL/GenBank/DDBJ databases">
        <authorList>
            <person name="Martin H S."/>
        </authorList>
    </citation>
    <scope>NUCLEOTIDE SEQUENCE</scope>
</reference>
<evidence type="ECO:0000313" key="1">
    <source>
        <dbReference type="EMBL" id="CAH2074982.1"/>
    </source>
</evidence>
<dbReference type="Proteomes" id="UP000837857">
    <property type="component" value="Chromosome 8"/>
</dbReference>
<sequence>MCSDFVDTPRRHRNGPGPITLLMARCRLAGTTEQGLDLPPMGTVENGKAFHSLKHHIDDRVSDMSL</sequence>
<feature type="non-terminal residue" evidence="1">
    <location>
        <position position="66"/>
    </location>
</feature>
<proteinExistence type="predicted"/>
<dbReference type="EMBL" id="OW152820">
    <property type="protein sequence ID" value="CAH2074982.1"/>
    <property type="molecule type" value="Genomic_DNA"/>
</dbReference>
<evidence type="ECO:0000313" key="2">
    <source>
        <dbReference type="Proteomes" id="UP000837857"/>
    </source>
</evidence>
<name>A0ABN8J5M0_9NEOP</name>
<protein>
    <submittedName>
        <fullName evidence="1">Uncharacterized protein</fullName>
    </submittedName>
</protein>
<organism evidence="1 2">
    <name type="scientific">Iphiclides podalirius</name>
    <name type="common">scarce swallowtail</name>
    <dbReference type="NCBI Taxonomy" id="110791"/>
    <lineage>
        <taxon>Eukaryota</taxon>
        <taxon>Metazoa</taxon>
        <taxon>Ecdysozoa</taxon>
        <taxon>Arthropoda</taxon>
        <taxon>Hexapoda</taxon>
        <taxon>Insecta</taxon>
        <taxon>Pterygota</taxon>
        <taxon>Neoptera</taxon>
        <taxon>Endopterygota</taxon>
        <taxon>Lepidoptera</taxon>
        <taxon>Glossata</taxon>
        <taxon>Ditrysia</taxon>
        <taxon>Papilionoidea</taxon>
        <taxon>Papilionidae</taxon>
        <taxon>Papilioninae</taxon>
        <taxon>Iphiclides</taxon>
    </lineage>
</organism>
<gene>
    <name evidence="1" type="ORF">IPOD504_LOCUS16393</name>
</gene>